<evidence type="ECO:0000313" key="2">
    <source>
        <dbReference type="EMBL" id="SDC91944.1"/>
    </source>
</evidence>
<name>A0A1G6QJ52_9ACTN</name>
<dbReference type="NCBIfam" id="NF038206">
    <property type="entry name" value="RGCVC_fam"/>
    <property type="match status" value="1"/>
</dbReference>
<accession>A0A1G6QJ52</accession>
<protein>
    <submittedName>
        <fullName evidence="2">Uncharacterized protein</fullName>
    </submittedName>
</protein>
<gene>
    <name evidence="2" type="ORF">SAMN05660690_2924</name>
</gene>
<dbReference type="AlphaFoldDB" id="A0A1G6QJ52"/>
<evidence type="ECO:0000256" key="1">
    <source>
        <dbReference type="SAM" id="MobiDB-lite"/>
    </source>
</evidence>
<organism evidence="2 3">
    <name type="scientific">Geodermatophilus telluris</name>
    <dbReference type="NCBI Taxonomy" id="1190417"/>
    <lineage>
        <taxon>Bacteria</taxon>
        <taxon>Bacillati</taxon>
        <taxon>Actinomycetota</taxon>
        <taxon>Actinomycetes</taxon>
        <taxon>Geodermatophilales</taxon>
        <taxon>Geodermatophilaceae</taxon>
        <taxon>Geodermatophilus</taxon>
    </lineage>
</organism>
<reference evidence="3" key="1">
    <citation type="submission" date="2016-10" db="EMBL/GenBank/DDBJ databases">
        <authorList>
            <person name="Varghese N."/>
            <person name="Submissions S."/>
        </authorList>
    </citation>
    <scope>NUCLEOTIDE SEQUENCE [LARGE SCALE GENOMIC DNA]</scope>
    <source>
        <strain evidence="3">DSM 45421</strain>
    </source>
</reference>
<feature type="compositionally biased region" description="Polar residues" evidence="1">
    <location>
        <begin position="1"/>
        <end position="10"/>
    </location>
</feature>
<dbReference type="EMBL" id="FMZF01000004">
    <property type="protein sequence ID" value="SDC91944.1"/>
    <property type="molecule type" value="Genomic_DNA"/>
</dbReference>
<sequence length="65" mass="6940">MPVPTSTSARTGRHEWPREAVPGSVDEPRCDGCPHPASDHDAIALRFCRATLAAALDRGCVCRPA</sequence>
<feature type="region of interest" description="Disordered" evidence="1">
    <location>
        <begin position="1"/>
        <end position="27"/>
    </location>
</feature>
<keyword evidence="3" id="KW-1185">Reference proteome</keyword>
<proteinExistence type="predicted"/>
<dbReference type="Proteomes" id="UP000199416">
    <property type="component" value="Unassembled WGS sequence"/>
</dbReference>
<evidence type="ECO:0000313" key="3">
    <source>
        <dbReference type="Proteomes" id="UP000199416"/>
    </source>
</evidence>